<reference evidence="2" key="1">
    <citation type="submission" date="2015-07" db="EMBL/GenBank/DDBJ databases">
        <authorList>
            <consortium name="Consortium for Microbial Forensics and Genomics (microFORGE)"/>
            <person name="Knight B.M."/>
            <person name="Roberts D.P."/>
            <person name="Lin D."/>
            <person name="Hari K."/>
            <person name="Fletcher J."/>
            <person name="Melcher U."/>
            <person name="Blagden T."/>
            <person name="Winegar R.A."/>
        </authorList>
    </citation>
    <scope>NUCLEOTIDE SEQUENCE [LARGE SCALE GENOMIC DNA]</scope>
    <source>
        <strain evidence="2">NRRL B-1447</strain>
    </source>
</reference>
<evidence type="ECO:0000313" key="1">
    <source>
        <dbReference type="EMBL" id="KOG56512.1"/>
    </source>
</evidence>
<proteinExistence type="predicted"/>
<sequence length="90" mass="9430">MTVGDHEVDTGRTAFARVTQEGSTEVLGLAVADHHAEDLAATVLGDAGRDDDGLGDDPVIDRALTEVAYDGLGDDPVIDRALTEVASRIR</sequence>
<accession>A0A0L8N1F6</accession>
<name>A0A0L8N1F6_STRVG</name>
<gene>
    <name evidence="1" type="ORF">ADK75_07385</name>
</gene>
<comment type="caution">
    <text evidence="1">The sequence shown here is derived from an EMBL/GenBank/DDBJ whole genome shotgun (WGS) entry which is preliminary data.</text>
</comment>
<dbReference type="AlphaFoldDB" id="A0A0L8N1F6"/>
<evidence type="ECO:0000313" key="2">
    <source>
        <dbReference type="Proteomes" id="UP000037084"/>
    </source>
</evidence>
<protein>
    <submittedName>
        <fullName evidence="1">Uncharacterized protein</fullName>
    </submittedName>
</protein>
<organism evidence="1 2">
    <name type="scientific">Streptomyces virginiae</name>
    <name type="common">Streptomyces cinnamonensis</name>
    <dbReference type="NCBI Taxonomy" id="1961"/>
    <lineage>
        <taxon>Bacteria</taxon>
        <taxon>Bacillati</taxon>
        <taxon>Actinomycetota</taxon>
        <taxon>Actinomycetes</taxon>
        <taxon>Kitasatosporales</taxon>
        <taxon>Streptomycetaceae</taxon>
        <taxon>Streptomyces</taxon>
    </lineage>
</organism>
<dbReference type="EMBL" id="LGUV01000048">
    <property type="protein sequence ID" value="KOG56512.1"/>
    <property type="molecule type" value="Genomic_DNA"/>
</dbReference>
<dbReference type="Proteomes" id="UP000037084">
    <property type="component" value="Unassembled WGS sequence"/>
</dbReference>